<evidence type="ECO:0000256" key="3">
    <source>
        <dbReference type="ARBA" id="ARBA00023098"/>
    </source>
</evidence>
<dbReference type="Gene3D" id="3.40.1090.10">
    <property type="entry name" value="Cytosolic phospholipase A2 catalytic domain"/>
    <property type="match status" value="1"/>
</dbReference>
<dbReference type="AlphaFoldDB" id="A0AAD3D8S0"/>
<dbReference type="InterPro" id="IPR002641">
    <property type="entry name" value="PNPLA_dom"/>
</dbReference>
<feature type="short sequence motif" description="GXSXG" evidence="4">
    <location>
        <begin position="111"/>
        <end position="115"/>
    </location>
</feature>
<comment type="caution">
    <text evidence="6">The sequence shown here is derived from an EMBL/GenBank/DDBJ whole genome shotgun (WGS) entry which is preliminary data.</text>
</comment>
<keyword evidence="3 4" id="KW-0443">Lipid metabolism</keyword>
<evidence type="ECO:0000313" key="6">
    <source>
        <dbReference type="EMBL" id="GFH59981.1"/>
    </source>
</evidence>
<keyword evidence="1 4" id="KW-0378">Hydrolase</keyword>
<dbReference type="GO" id="GO:0004620">
    <property type="term" value="F:phospholipase activity"/>
    <property type="evidence" value="ECO:0007669"/>
    <property type="project" value="TreeGrafter"/>
</dbReference>
<organism evidence="6 7">
    <name type="scientific">Chaetoceros tenuissimus</name>
    <dbReference type="NCBI Taxonomy" id="426638"/>
    <lineage>
        <taxon>Eukaryota</taxon>
        <taxon>Sar</taxon>
        <taxon>Stramenopiles</taxon>
        <taxon>Ochrophyta</taxon>
        <taxon>Bacillariophyta</taxon>
        <taxon>Coscinodiscophyceae</taxon>
        <taxon>Chaetocerotophycidae</taxon>
        <taxon>Chaetocerotales</taxon>
        <taxon>Chaetocerotaceae</taxon>
        <taxon>Chaetoceros</taxon>
    </lineage>
</organism>
<feature type="active site" description="Proton acceptor" evidence="4">
    <location>
        <position position="282"/>
    </location>
</feature>
<dbReference type="GO" id="GO:0006631">
    <property type="term" value="P:fatty acid metabolic process"/>
    <property type="evidence" value="ECO:0007669"/>
    <property type="project" value="TreeGrafter"/>
</dbReference>
<dbReference type="InterPro" id="IPR016035">
    <property type="entry name" value="Acyl_Trfase/lysoPLipase"/>
</dbReference>
<evidence type="ECO:0000313" key="7">
    <source>
        <dbReference type="Proteomes" id="UP001054902"/>
    </source>
</evidence>
<dbReference type="PANTHER" id="PTHR24185:SF1">
    <property type="entry name" value="CALCIUM-INDEPENDENT PHOSPHOLIPASE A2-GAMMA"/>
    <property type="match status" value="1"/>
</dbReference>
<feature type="short sequence motif" description="DGA/G" evidence="4">
    <location>
        <begin position="282"/>
        <end position="284"/>
    </location>
</feature>
<sequence>MARKLPQRKIKKEKTFVDRARKFQSIKMWTSNFINFESRHQNIVENFEDRYNDFRNDEENKIDPSAEPINILCIDGGGLKGYCAISIFEALQEHYCKEGQDLFSQFDLVAGTSVGGIYAYFISLYNGKGYDTEGVALHGRDMMDHVTENSLRKLTPMNLLCCDDMIQEGTQLKDVLKEFFDIPLLQPHCIPTMTLISAIKDRDEYSAEEERIGDIDKRDLEPLIARTYEYPPQPQSLRKIKPLAYSTSSMKIYEAMAATGAAPMLVDRVRAEVDGKMRSMADGGIFQNCPLSLAIAEAHRLYPGRPIGVIMNVGYNDYEEKFIQQTIETTRLLHHNLHFHRIAPNEIMKDFSAIETNPHNIARMEAKVKDWLLNTPHVRNMTNATLARLFQSAPRSFGSNARKVDAAEVRQNLMRQSVRYAKRCEIRSSVQKRVDWYSKLSDWASQSITGLKFSASSWITKDKDEMDGQSLGANTQSSSYKRYDSNLSEDTFYSRTQQFWEKYSESFGC</sequence>
<evidence type="ECO:0000259" key="5">
    <source>
        <dbReference type="PROSITE" id="PS51635"/>
    </source>
</evidence>
<dbReference type="Pfam" id="PF01734">
    <property type="entry name" value="Patatin"/>
    <property type="match status" value="1"/>
</dbReference>
<keyword evidence="7" id="KW-1185">Reference proteome</keyword>
<feature type="short sequence motif" description="GXGXXG" evidence="4">
    <location>
        <begin position="76"/>
        <end position="81"/>
    </location>
</feature>
<dbReference type="PROSITE" id="PS51635">
    <property type="entry name" value="PNPLA"/>
    <property type="match status" value="1"/>
</dbReference>
<dbReference type="GO" id="GO:0016042">
    <property type="term" value="P:lipid catabolic process"/>
    <property type="evidence" value="ECO:0007669"/>
    <property type="project" value="UniProtKB-UniRule"/>
</dbReference>
<proteinExistence type="predicted"/>
<evidence type="ECO:0000256" key="2">
    <source>
        <dbReference type="ARBA" id="ARBA00022963"/>
    </source>
</evidence>
<evidence type="ECO:0000256" key="1">
    <source>
        <dbReference type="ARBA" id="ARBA00022801"/>
    </source>
</evidence>
<reference evidence="6 7" key="1">
    <citation type="journal article" date="2021" name="Sci. Rep.">
        <title>The genome of the diatom Chaetoceros tenuissimus carries an ancient integrated fragment of an extant virus.</title>
        <authorList>
            <person name="Hongo Y."/>
            <person name="Kimura K."/>
            <person name="Takaki Y."/>
            <person name="Yoshida Y."/>
            <person name="Baba S."/>
            <person name="Kobayashi G."/>
            <person name="Nagasaki K."/>
            <person name="Hano T."/>
            <person name="Tomaru Y."/>
        </authorList>
    </citation>
    <scope>NUCLEOTIDE SEQUENCE [LARGE SCALE GENOMIC DNA]</scope>
    <source>
        <strain evidence="6 7">NIES-3715</strain>
    </source>
</reference>
<dbReference type="GO" id="GO:0016020">
    <property type="term" value="C:membrane"/>
    <property type="evidence" value="ECO:0007669"/>
    <property type="project" value="TreeGrafter"/>
</dbReference>
<dbReference type="Proteomes" id="UP001054902">
    <property type="component" value="Unassembled WGS sequence"/>
</dbReference>
<keyword evidence="2 4" id="KW-0442">Lipid degradation</keyword>
<accession>A0AAD3D8S0</accession>
<dbReference type="PANTHER" id="PTHR24185">
    <property type="entry name" value="CALCIUM-INDEPENDENT PHOSPHOLIPASE A2-GAMMA"/>
    <property type="match status" value="1"/>
</dbReference>
<feature type="domain" description="PNPLA" evidence="5">
    <location>
        <begin position="72"/>
        <end position="295"/>
    </location>
</feature>
<dbReference type="SUPFAM" id="SSF52151">
    <property type="entry name" value="FabD/lysophospholipase-like"/>
    <property type="match status" value="1"/>
</dbReference>
<name>A0AAD3D8S0_9STRA</name>
<feature type="active site" description="Nucleophile" evidence="4">
    <location>
        <position position="113"/>
    </location>
</feature>
<evidence type="ECO:0000256" key="4">
    <source>
        <dbReference type="PROSITE-ProRule" id="PRU01161"/>
    </source>
</evidence>
<protein>
    <recommendedName>
        <fullName evidence="5">PNPLA domain-containing protein</fullName>
    </recommendedName>
</protein>
<dbReference type="EMBL" id="BLLK01000069">
    <property type="protein sequence ID" value="GFH59981.1"/>
    <property type="molecule type" value="Genomic_DNA"/>
</dbReference>
<gene>
    <name evidence="6" type="ORF">CTEN210_16457</name>
</gene>